<gene>
    <name evidence="3" type="ORF">NDI38_30505</name>
</gene>
<keyword evidence="2" id="KW-0605">Phycobilisome</keyword>
<evidence type="ECO:0000313" key="3">
    <source>
        <dbReference type="EMBL" id="MEP1062709.1"/>
    </source>
</evidence>
<protein>
    <recommendedName>
        <fullName evidence="5">HEAT repeat domain-containing protein</fullName>
    </recommendedName>
</protein>
<evidence type="ECO:0000256" key="2">
    <source>
        <dbReference type="ARBA" id="ARBA00022738"/>
    </source>
</evidence>
<organism evidence="3 4">
    <name type="scientific">Stenomitos frigidus AS-A4</name>
    <dbReference type="NCBI Taxonomy" id="2933935"/>
    <lineage>
        <taxon>Bacteria</taxon>
        <taxon>Bacillati</taxon>
        <taxon>Cyanobacteriota</taxon>
        <taxon>Cyanophyceae</taxon>
        <taxon>Leptolyngbyales</taxon>
        <taxon>Leptolyngbyaceae</taxon>
        <taxon>Stenomitos</taxon>
    </lineage>
</organism>
<sequence>MSAIEFAQALLSKDWSTHFNASNRLNEVSSQSGDGLEEAAEFLFSQISKLILSIDSDKSRRQCFESALGALNHHVPFGWDSFVDQQIDQLHSKQRDIRHQSVAVLVSVVVGSREMKYPNLERERIWNELIACLEHKDKHLRKTVAKSLVHGLAGWKHKPGARNPERYIPLLVNALKGASAEYVPACFAQLATCGYDISDAIPILQESSDGASRLACVMHALNTGDVDGALRSLLDEPPPPDSPSLVPHVVQRAGTYSKFQDNRACILFLGHFIEHSDDRVLRTIAAEGCRDLAGQGEDLSPIMNILCSHLEDSGIYYGATVGLFVAATLSKCAQIGATKDAALKRLHKGLTEKAMVQERSAYGLGQFYCDKGDHNSLSDLLHHKSGRVCIGALKALAAHKNVLPDFRDKLQLFANHKNKSVQNFANELLKSKALQGNQ</sequence>
<proteinExistence type="predicted"/>
<keyword evidence="4" id="KW-1185">Reference proteome</keyword>
<evidence type="ECO:0000313" key="4">
    <source>
        <dbReference type="Proteomes" id="UP001476950"/>
    </source>
</evidence>
<name>A0ABV0KTZ0_9CYAN</name>
<reference evidence="3 4" key="1">
    <citation type="submission" date="2022-04" db="EMBL/GenBank/DDBJ databases">
        <title>Positive selection, recombination, and allopatry shape intraspecific diversity of widespread and dominant cyanobacteria.</title>
        <authorList>
            <person name="Wei J."/>
            <person name="Shu W."/>
            <person name="Hu C."/>
        </authorList>
    </citation>
    <scope>NUCLEOTIDE SEQUENCE [LARGE SCALE GENOMIC DNA]</scope>
    <source>
        <strain evidence="3 4">AS-A4</strain>
    </source>
</reference>
<evidence type="ECO:0000256" key="1">
    <source>
        <dbReference type="ARBA" id="ARBA00022549"/>
    </source>
</evidence>
<evidence type="ECO:0008006" key="5">
    <source>
        <dbReference type="Google" id="ProtNLM"/>
    </source>
</evidence>
<dbReference type="RefSeq" id="WP_190446086.1">
    <property type="nucleotide sequence ID" value="NZ_JAMPLM010000082.1"/>
</dbReference>
<dbReference type="Gene3D" id="1.25.10.10">
    <property type="entry name" value="Leucine-rich Repeat Variant"/>
    <property type="match status" value="2"/>
</dbReference>
<dbReference type="InterPro" id="IPR016024">
    <property type="entry name" value="ARM-type_fold"/>
</dbReference>
<comment type="caution">
    <text evidence="3">The sequence shown here is derived from an EMBL/GenBank/DDBJ whole genome shotgun (WGS) entry which is preliminary data.</text>
</comment>
<dbReference type="EMBL" id="JAMPLM010000082">
    <property type="protein sequence ID" value="MEP1062709.1"/>
    <property type="molecule type" value="Genomic_DNA"/>
</dbReference>
<dbReference type="Proteomes" id="UP001476950">
    <property type="component" value="Unassembled WGS sequence"/>
</dbReference>
<keyword evidence="1" id="KW-0042">Antenna complex</keyword>
<accession>A0ABV0KTZ0</accession>
<dbReference type="SUPFAM" id="SSF48371">
    <property type="entry name" value="ARM repeat"/>
    <property type="match status" value="1"/>
</dbReference>
<dbReference type="InterPro" id="IPR011989">
    <property type="entry name" value="ARM-like"/>
</dbReference>